<dbReference type="EMBL" id="MCFC01000023">
    <property type="protein sequence ID" value="ORY29775.1"/>
    <property type="molecule type" value="Genomic_DNA"/>
</dbReference>
<accession>A0A1Y2B6P1</accession>
<name>A0A1Y2B6P1_9TREE</name>
<organism evidence="2 3">
    <name type="scientific">Naematelia encephala</name>
    <dbReference type="NCBI Taxonomy" id="71784"/>
    <lineage>
        <taxon>Eukaryota</taxon>
        <taxon>Fungi</taxon>
        <taxon>Dikarya</taxon>
        <taxon>Basidiomycota</taxon>
        <taxon>Agaricomycotina</taxon>
        <taxon>Tremellomycetes</taxon>
        <taxon>Tremellales</taxon>
        <taxon>Naemateliaceae</taxon>
        <taxon>Naematelia</taxon>
    </lineage>
</organism>
<evidence type="ECO:0000313" key="2">
    <source>
        <dbReference type="EMBL" id="ORY29775.1"/>
    </source>
</evidence>
<keyword evidence="3" id="KW-1185">Reference proteome</keyword>
<protein>
    <submittedName>
        <fullName evidence="2">Uncharacterized protein</fullName>
    </submittedName>
</protein>
<feature type="region of interest" description="Disordered" evidence="1">
    <location>
        <begin position="201"/>
        <end position="256"/>
    </location>
</feature>
<gene>
    <name evidence="2" type="ORF">BCR39DRAFT_530975</name>
</gene>
<evidence type="ECO:0000256" key="1">
    <source>
        <dbReference type="SAM" id="MobiDB-lite"/>
    </source>
</evidence>
<comment type="caution">
    <text evidence="2">The sequence shown here is derived from an EMBL/GenBank/DDBJ whole genome shotgun (WGS) entry which is preliminary data.</text>
</comment>
<feature type="compositionally biased region" description="Low complexity" evidence="1">
    <location>
        <begin position="116"/>
        <end position="143"/>
    </location>
</feature>
<evidence type="ECO:0000313" key="3">
    <source>
        <dbReference type="Proteomes" id="UP000193986"/>
    </source>
</evidence>
<reference evidence="2 3" key="1">
    <citation type="submission" date="2016-07" db="EMBL/GenBank/DDBJ databases">
        <title>Pervasive Adenine N6-methylation of Active Genes in Fungi.</title>
        <authorList>
            <consortium name="DOE Joint Genome Institute"/>
            <person name="Mondo S.J."/>
            <person name="Dannebaum R.O."/>
            <person name="Kuo R.C."/>
            <person name="Labutti K."/>
            <person name="Haridas S."/>
            <person name="Kuo A."/>
            <person name="Salamov A."/>
            <person name="Ahrendt S.R."/>
            <person name="Lipzen A."/>
            <person name="Sullivan W."/>
            <person name="Andreopoulos W.B."/>
            <person name="Clum A."/>
            <person name="Lindquist E."/>
            <person name="Daum C."/>
            <person name="Ramamoorthy G.K."/>
            <person name="Gryganskyi A."/>
            <person name="Culley D."/>
            <person name="Magnuson J.K."/>
            <person name="James T.Y."/>
            <person name="O'Malley M.A."/>
            <person name="Stajich J.E."/>
            <person name="Spatafora J.W."/>
            <person name="Visel A."/>
            <person name="Grigoriev I.V."/>
        </authorList>
    </citation>
    <scope>NUCLEOTIDE SEQUENCE [LARGE SCALE GENOMIC DNA]</scope>
    <source>
        <strain evidence="2 3">68-887.2</strain>
    </source>
</reference>
<proteinExistence type="predicted"/>
<dbReference type="Proteomes" id="UP000193986">
    <property type="component" value="Unassembled WGS sequence"/>
</dbReference>
<feature type="compositionally biased region" description="Basic and acidic residues" evidence="1">
    <location>
        <begin position="83"/>
        <end position="100"/>
    </location>
</feature>
<feature type="region of interest" description="Disordered" evidence="1">
    <location>
        <begin position="21"/>
        <end position="178"/>
    </location>
</feature>
<sequence>MDWFLAHMPWCWCLSSREEQTERDPLLPQFPPPDTILTPPRPHGQLPSPIHTGVYGPYSAPMSPSTGRPDFSRTSSSPGTDRSALERRARREALERDFSGRMRGSGFTQTQPPTPNTADSSNASSPSTSTRPRSSASRLLPRSVSDPDTTRTYADNQRSASSSRIVIPRGRGRRRSASVYQGVMSPILSVGFEGEEGMTGRLGRSRSVGGQPGLTSEAAVEEDVTRLSLGLRGMGSTRKGRSRGRSVVKTPRQVTG</sequence>
<feature type="compositionally biased region" description="Polar residues" evidence="1">
    <location>
        <begin position="146"/>
        <end position="160"/>
    </location>
</feature>
<feature type="compositionally biased region" description="Pro residues" evidence="1">
    <location>
        <begin position="28"/>
        <end position="42"/>
    </location>
</feature>
<dbReference type="InParanoid" id="A0A1Y2B6P1"/>
<dbReference type="AlphaFoldDB" id="A0A1Y2B6P1"/>
<feature type="compositionally biased region" description="Polar residues" evidence="1">
    <location>
        <begin position="62"/>
        <end position="80"/>
    </location>
</feature>